<dbReference type="AlphaFoldDB" id="A0A6P3H3P6"/>
<dbReference type="PANTHER" id="PTHR48018">
    <property type="entry name" value="OLFACTORY RECEPTOR"/>
    <property type="match status" value="1"/>
</dbReference>
<dbReference type="FunFam" id="1.20.1070.10:FF:000410">
    <property type="entry name" value="Olfactory receptor 1348"/>
    <property type="match status" value="1"/>
</dbReference>
<gene>
    <name evidence="13" type="primary">LOC104985326</name>
</gene>
<feature type="transmembrane region" description="Helical" evidence="10">
    <location>
        <begin position="30"/>
        <end position="56"/>
    </location>
</feature>
<dbReference type="GeneID" id="104985326"/>
<dbReference type="InterPro" id="IPR017452">
    <property type="entry name" value="GPCR_Rhodpsn_7TM"/>
</dbReference>
<evidence type="ECO:0000256" key="7">
    <source>
        <dbReference type="ARBA" id="ARBA00023170"/>
    </source>
</evidence>
<protein>
    <recommendedName>
        <fullName evidence="10">Olfactory receptor</fullName>
    </recommendedName>
</protein>
<keyword evidence="10" id="KW-0716">Sensory transduction</keyword>
<name>A0A6P3H3P6_BISBB</name>
<evidence type="ECO:0000256" key="8">
    <source>
        <dbReference type="ARBA" id="ARBA00023224"/>
    </source>
</evidence>
<accession>A0A6P3H3P6</accession>
<dbReference type="PROSITE" id="PS00237">
    <property type="entry name" value="G_PROTEIN_RECEP_F1_1"/>
    <property type="match status" value="1"/>
</dbReference>
<keyword evidence="6 10" id="KW-0472">Membrane</keyword>
<dbReference type="GO" id="GO:0004984">
    <property type="term" value="F:olfactory receptor activity"/>
    <property type="evidence" value="ECO:0007669"/>
    <property type="project" value="InterPro"/>
</dbReference>
<keyword evidence="10" id="KW-0552">Olfaction</keyword>
<keyword evidence="12" id="KW-1185">Reference proteome</keyword>
<dbReference type="Gene3D" id="1.20.1070.10">
    <property type="entry name" value="Rhodopsin 7-helix transmembrane proteins"/>
    <property type="match status" value="1"/>
</dbReference>
<sequence length="247" mass="27354">MWFAEGNQSAGAMFTLLGFFLRISQLQVPLLLVFLTIYAVTVVGNLGIITIIRISLKLHTPMYFLLSNLSFVDFCYSTTVTPKLLENLVVEDRTILLTGCIMQFFSACMFAVAEAFMLAVMAYDRFVAICKPLLYTVVMSPKLCASSVACPYTWGVVSSLTLSCFLLELSFCGSNIINNFLCEHSAIVSISCSDPFISQVLSFAITIFNEVRSLAIILTTYISIFGTKDIIFLVVTHRNLYGPVAIK</sequence>
<comment type="function">
    <text evidence="1">Putative odorant or sperm cell receptor.</text>
</comment>
<dbReference type="InterPro" id="IPR000725">
    <property type="entry name" value="Olfact_rcpt"/>
</dbReference>
<comment type="caution">
    <text evidence="10">Lacks conserved residue(s) required for the propagation of feature annotation.</text>
</comment>
<keyword evidence="8 9" id="KW-0807">Transducer</keyword>
<dbReference type="KEGG" id="bbis:104985326"/>
<dbReference type="GO" id="GO:0004930">
    <property type="term" value="F:G protein-coupled receptor activity"/>
    <property type="evidence" value="ECO:0007669"/>
    <property type="project" value="UniProtKB-KW"/>
</dbReference>
<dbReference type="PRINTS" id="PR00245">
    <property type="entry name" value="OLFACTORYR"/>
</dbReference>
<evidence type="ECO:0000256" key="6">
    <source>
        <dbReference type="ARBA" id="ARBA00023136"/>
    </source>
</evidence>
<proteinExistence type="inferred from homology"/>
<keyword evidence="3 9" id="KW-0812">Transmembrane</keyword>
<dbReference type="Proteomes" id="UP000515208">
    <property type="component" value="Unplaced"/>
</dbReference>
<keyword evidence="4 10" id="KW-1133">Transmembrane helix</keyword>
<comment type="subcellular location">
    <subcellularLocation>
        <location evidence="10">Cell membrane</location>
        <topology evidence="10">Multi-pass membrane protein</topology>
    </subcellularLocation>
    <subcellularLocation>
        <location evidence="2">Membrane</location>
        <topology evidence="2">Multi-pass membrane protein</topology>
    </subcellularLocation>
</comment>
<evidence type="ECO:0000313" key="13">
    <source>
        <dbReference type="RefSeq" id="XP_010833744.1"/>
    </source>
</evidence>
<keyword evidence="7 9" id="KW-0675">Receptor</keyword>
<evidence type="ECO:0000313" key="12">
    <source>
        <dbReference type="Proteomes" id="UP000515208"/>
    </source>
</evidence>
<feature type="domain" description="G-protein coupled receptors family 1 profile" evidence="11">
    <location>
        <begin position="44"/>
        <end position="225"/>
    </location>
</feature>
<dbReference type="PROSITE" id="PS50262">
    <property type="entry name" value="G_PROTEIN_RECEP_F1_2"/>
    <property type="match status" value="1"/>
</dbReference>
<keyword evidence="10" id="KW-1003">Cell membrane</keyword>
<evidence type="ECO:0000256" key="9">
    <source>
        <dbReference type="RuleBase" id="RU000688"/>
    </source>
</evidence>
<organism evidence="12 13">
    <name type="scientific">Bison bison bison</name>
    <name type="common">North American plains bison</name>
    <dbReference type="NCBI Taxonomy" id="43346"/>
    <lineage>
        <taxon>Eukaryota</taxon>
        <taxon>Metazoa</taxon>
        <taxon>Chordata</taxon>
        <taxon>Craniata</taxon>
        <taxon>Vertebrata</taxon>
        <taxon>Euteleostomi</taxon>
        <taxon>Mammalia</taxon>
        <taxon>Eutheria</taxon>
        <taxon>Laurasiatheria</taxon>
        <taxon>Artiodactyla</taxon>
        <taxon>Ruminantia</taxon>
        <taxon>Pecora</taxon>
        <taxon>Bovidae</taxon>
        <taxon>Bovinae</taxon>
        <taxon>Bison</taxon>
    </lineage>
</organism>
<dbReference type="Pfam" id="PF13853">
    <property type="entry name" value="7tm_4"/>
    <property type="match status" value="1"/>
</dbReference>
<evidence type="ECO:0000256" key="4">
    <source>
        <dbReference type="ARBA" id="ARBA00022989"/>
    </source>
</evidence>
<feature type="transmembrane region" description="Helical" evidence="10">
    <location>
        <begin position="95"/>
        <end position="121"/>
    </location>
</feature>
<evidence type="ECO:0000256" key="2">
    <source>
        <dbReference type="ARBA" id="ARBA00004141"/>
    </source>
</evidence>
<dbReference type="SUPFAM" id="SSF81321">
    <property type="entry name" value="Family A G protein-coupled receptor-like"/>
    <property type="match status" value="1"/>
</dbReference>
<reference evidence="13" key="1">
    <citation type="submission" date="2025-08" db="UniProtKB">
        <authorList>
            <consortium name="RefSeq"/>
        </authorList>
    </citation>
    <scope>IDENTIFICATION</scope>
    <source>
        <tissue evidence="13">Blood</tissue>
    </source>
</reference>
<evidence type="ECO:0000256" key="5">
    <source>
        <dbReference type="ARBA" id="ARBA00023040"/>
    </source>
</evidence>
<dbReference type="InterPro" id="IPR000276">
    <property type="entry name" value="GPCR_Rhodpsn"/>
</dbReference>
<evidence type="ECO:0000256" key="3">
    <source>
        <dbReference type="ARBA" id="ARBA00022692"/>
    </source>
</evidence>
<dbReference type="GO" id="GO:0005886">
    <property type="term" value="C:plasma membrane"/>
    <property type="evidence" value="ECO:0007669"/>
    <property type="project" value="UniProtKB-SubCell"/>
</dbReference>
<dbReference type="PRINTS" id="PR00237">
    <property type="entry name" value="GPCRRHODOPSN"/>
</dbReference>
<evidence type="ECO:0000259" key="11">
    <source>
        <dbReference type="PROSITE" id="PS50262"/>
    </source>
</evidence>
<evidence type="ECO:0000256" key="1">
    <source>
        <dbReference type="ARBA" id="ARBA00003929"/>
    </source>
</evidence>
<feature type="transmembrane region" description="Helical" evidence="10">
    <location>
        <begin position="214"/>
        <end position="235"/>
    </location>
</feature>
<keyword evidence="5 9" id="KW-0297">G-protein coupled receptor</keyword>
<evidence type="ECO:0000256" key="10">
    <source>
        <dbReference type="RuleBase" id="RU363047"/>
    </source>
</evidence>
<comment type="similarity">
    <text evidence="9">Belongs to the G-protein coupled receptor 1 family.</text>
</comment>
<dbReference type="RefSeq" id="XP_010833744.1">
    <property type="nucleotide sequence ID" value="XM_010835442.1"/>
</dbReference>